<dbReference type="Pfam" id="PF01909">
    <property type="entry name" value="NTP_transf_2"/>
    <property type="match status" value="1"/>
</dbReference>
<dbReference type="GO" id="GO:0008081">
    <property type="term" value="F:phosphoric diester hydrolase activity"/>
    <property type="evidence" value="ECO:0007669"/>
    <property type="project" value="UniProtKB-UniRule"/>
</dbReference>
<dbReference type="SUPFAM" id="SSF81301">
    <property type="entry name" value="Nucleotidyltransferase"/>
    <property type="match status" value="1"/>
</dbReference>
<comment type="catalytic activity">
    <reaction evidence="7">
        <text>[protein-PII]-L-tyrosine + UTP = [protein-PII]-uridylyl-L-tyrosine + diphosphate</text>
        <dbReference type="Rhea" id="RHEA:13673"/>
        <dbReference type="Rhea" id="RHEA-COMP:12147"/>
        <dbReference type="Rhea" id="RHEA-COMP:12148"/>
        <dbReference type="ChEBI" id="CHEBI:33019"/>
        <dbReference type="ChEBI" id="CHEBI:46398"/>
        <dbReference type="ChEBI" id="CHEBI:46858"/>
        <dbReference type="ChEBI" id="CHEBI:90602"/>
        <dbReference type="EC" id="2.7.7.59"/>
    </reaction>
</comment>
<dbReference type="InterPro" id="IPR003607">
    <property type="entry name" value="HD/PDEase_dom"/>
</dbReference>
<evidence type="ECO:0000256" key="1">
    <source>
        <dbReference type="ARBA" id="ARBA00022679"/>
    </source>
</evidence>
<dbReference type="Pfam" id="PF24931">
    <property type="entry name" value="ACT_ACR9_3rd"/>
    <property type="match status" value="1"/>
</dbReference>
<evidence type="ECO:0000256" key="2">
    <source>
        <dbReference type="ARBA" id="ARBA00022695"/>
    </source>
</evidence>
<dbReference type="GO" id="GO:0008773">
    <property type="term" value="F:[protein-PII] uridylyltransferase activity"/>
    <property type="evidence" value="ECO:0007669"/>
    <property type="project" value="UniProtKB-UniRule"/>
</dbReference>
<dbReference type="PIRSF" id="PIRSF006288">
    <property type="entry name" value="PII_uridyltransf"/>
    <property type="match status" value="1"/>
</dbReference>
<dbReference type="InterPro" id="IPR010043">
    <property type="entry name" value="UTase/UR"/>
</dbReference>
<feature type="domain" description="ACT" evidence="8">
    <location>
        <begin position="843"/>
        <end position="924"/>
    </location>
</feature>
<dbReference type="PANTHER" id="PTHR47320">
    <property type="entry name" value="BIFUNCTIONAL URIDYLYLTRANSFERASE/URIDYLYL-REMOVING ENZYME"/>
    <property type="match status" value="1"/>
</dbReference>
<sequence length="924" mass="104388">MSRTRHVERPVEAERLSAALNAIAETGEPTSPEIRKRILAELKAHLGEGREAIRAKLDEDGRGGLCAERLSALMDGLVRAVFDFACNWICPSPDALLESFCLAAVGGYGRGRLAPHSDIDLLFLFPSKQTPRSEKVIEYLLYILWDLGLKVGHGTRTVAETLKSVREDMTIRTAVLEARFLCGDRALFDELVRRFDTEIVAGTAREFIAAKLAERDQRHARSGVSRYLVEPQVKDGKGGQRDLQTLFWIAKYVYRVSSNEALVGAGLLSREEYRLFRRCDDFLWSVRCHLHFLANRPEERISFDVQPELARRLGYQKHPGMEAVERFMKHYFLVAKDVGDLTRIVSAELEEREQKNVPRLSRLVRSFRNPPRKIGDGSRFMVDHDRINVANDRVFESDPVNLIRFFHQAAASDLALHPDAVRLITHSLGRIDRAVQHDPEANRLFLEILTDPDHAEPVLRAMNETGVLGRFIPEFGKIVAMMQFNMYHHYTVDEHLLRSVGFLAGIESGRLAEDHPRACEVMPTLKDRTVLYVALFLHDIAKGRPEDHSTAGARVARRLCPRFGLTPQQTETVAWLVQEHLTMSITAQSRDLADRRTIQTFANVVQSLDRLKMLMILTVCDIRAVGPGVWNGWKGQLLRTLYAETGTMMTGRFEEARQSRAVPHAKARLAESLASWPEAERARMLDLHYPAYWLRVDPDRQARHAELIRSADSEHRKFAYEVRPLAFEGVTEVTLFTPDHPRLLSIIAGACAATGANIVDAQIFTTTDGHALDTVFISRTLDHDEDEQRRGERVALLIEQALQGRVRISEAMDSKARKKRRGEAFSIEPQISIENELSDRLTVVSIECLDRTGLLYDLTRGLSELNLDIASAHIATFGERAVDTFYVTDLVGHKITSQRRQSEIRMRLLGAIGGSSAAREQKAS</sequence>
<proteinExistence type="inferred from homology"/>
<dbReference type="Gene3D" id="1.10.3090.10">
    <property type="entry name" value="cca-adding enzyme, domain 2"/>
    <property type="match status" value="1"/>
</dbReference>
<evidence type="ECO:0000256" key="3">
    <source>
        <dbReference type="ARBA" id="ARBA00022737"/>
    </source>
</evidence>
<dbReference type="EC" id="3.1.4.-" evidence="7"/>
<accession>A0A1H9GKR4</accession>
<evidence type="ECO:0000256" key="5">
    <source>
        <dbReference type="ARBA" id="ARBA00022842"/>
    </source>
</evidence>
<dbReference type="InterPro" id="IPR002912">
    <property type="entry name" value="ACT_dom"/>
</dbReference>
<dbReference type="InterPro" id="IPR002934">
    <property type="entry name" value="Polymerase_NTP_transf_dom"/>
</dbReference>
<dbReference type="Pfam" id="PF08335">
    <property type="entry name" value="GlnD_UR_UTase"/>
    <property type="match status" value="1"/>
</dbReference>
<dbReference type="InterPro" id="IPR043519">
    <property type="entry name" value="NT_sf"/>
</dbReference>
<dbReference type="CDD" id="cd05401">
    <property type="entry name" value="NT_GlnE_GlnD_like"/>
    <property type="match status" value="1"/>
</dbReference>
<dbReference type="AlphaFoldDB" id="A0A1H9GKR4"/>
<dbReference type="HAMAP" id="MF_00277">
    <property type="entry name" value="PII_uridylyl_transf"/>
    <property type="match status" value="1"/>
</dbReference>
<dbReference type="InterPro" id="IPR013546">
    <property type="entry name" value="PII_UdlTrfase/GS_AdlTrfase"/>
</dbReference>
<dbReference type="NCBIfam" id="NF003467">
    <property type="entry name" value="PRK05092.1"/>
    <property type="match status" value="1"/>
</dbReference>
<evidence type="ECO:0000259" key="8">
    <source>
        <dbReference type="PROSITE" id="PS51671"/>
    </source>
</evidence>
<keyword evidence="6 7" id="KW-0511">Multifunctional enzyme</keyword>
<dbReference type="EMBL" id="FOFG01000005">
    <property type="protein sequence ID" value="SEQ50614.1"/>
    <property type="molecule type" value="Genomic_DNA"/>
</dbReference>
<feature type="domain" description="HD" evidence="9">
    <location>
        <begin position="492"/>
        <end position="614"/>
    </location>
</feature>
<dbReference type="SUPFAM" id="SSF81593">
    <property type="entry name" value="Nucleotidyltransferase substrate binding subunit/domain"/>
    <property type="match status" value="1"/>
</dbReference>
<dbReference type="Proteomes" id="UP000199647">
    <property type="component" value="Unassembled WGS sequence"/>
</dbReference>
<comment type="caution">
    <text evidence="7">Lacks conserved residue(s) required for the propagation of feature annotation.</text>
</comment>
<keyword evidence="2 7" id="KW-0548">Nucleotidyltransferase</keyword>
<dbReference type="InterPro" id="IPR045865">
    <property type="entry name" value="ACT-like_dom_sf"/>
</dbReference>
<dbReference type="CDD" id="cd04900">
    <property type="entry name" value="ACT_UUR-like_1"/>
    <property type="match status" value="1"/>
</dbReference>
<dbReference type="CDD" id="cd04899">
    <property type="entry name" value="ACT_ACR-UUR-like_2"/>
    <property type="match status" value="1"/>
</dbReference>
<comment type="function">
    <text evidence="7">Modifies, by uridylylation and deuridylylation, the PII regulatory proteins (GlnB and homologs), in response to the nitrogen status of the cell that GlnD senses through the glutamine level. Under low glutamine levels, catalyzes the conversion of the PII proteins and UTP to PII-UMP and PPi, while under higher glutamine levels, GlnD hydrolyzes PII-UMP to PII and UMP (deuridylylation). Thus, controls uridylylation state and activity of the PII proteins, and plays an important role in the regulation of nitrogen metabolism.</text>
</comment>
<dbReference type="NCBIfam" id="TIGR01693">
    <property type="entry name" value="UTase_glnD"/>
    <property type="match status" value="1"/>
</dbReference>
<keyword evidence="3" id="KW-0677">Repeat</keyword>
<dbReference type="SMART" id="SM00471">
    <property type="entry name" value="HDc"/>
    <property type="match status" value="1"/>
</dbReference>
<feature type="domain" description="ACT" evidence="8">
    <location>
        <begin position="732"/>
        <end position="811"/>
    </location>
</feature>
<comment type="activity regulation">
    <text evidence="7">Uridylyltransferase (UTase) activity is inhibited by glutamine, while glutamine activates uridylyl-removing (UR) activity.</text>
</comment>
<dbReference type="Pfam" id="PF01966">
    <property type="entry name" value="HD"/>
    <property type="match status" value="1"/>
</dbReference>
<keyword evidence="1 7" id="KW-0808">Transferase</keyword>
<dbReference type="PROSITE" id="PS51831">
    <property type="entry name" value="HD"/>
    <property type="match status" value="1"/>
</dbReference>
<evidence type="ECO:0000256" key="4">
    <source>
        <dbReference type="ARBA" id="ARBA00022801"/>
    </source>
</evidence>
<feature type="region of interest" description="Uridylyltransferase" evidence="7">
    <location>
        <begin position="1"/>
        <end position="373"/>
    </location>
</feature>
<comment type="domain">
    <text evidence="7">Has four distinct domains: an N-terminal nucleotidyltransferase (NT) domain responsible for UTase activity, a central HD domain that encodes UR activity, and two C-terminal ACT domains that seem to have a role in glutamine sensing.</text>
</comment>
<evidence type="ECO:0000313" key="10">
    <source>
        <dbReference type="EMBL" id="SEQ50614.1"/>
    </source>
</evidence>
<name>A0A1H9GKR4_9HYPH</name>
<evidence type="ECO:0000256" key="6">
    <source>
        <dbReference type="ARBA" id="ARBA00023268"/>
    </source>
</evidence>
<gene>
    <name evidence="7" type="primary">glnD</name>
    <name evidence="10" type="ORF">SAMN05216548_10570</name>
</gene>
<keyword evidence="4 7" id="KW-0378">Hydrolase</keyword>
<dbReference type="PROSITE" id="PS51671">
    <property type="entry name" value="ACT"/>
    <property type="match status" value="2"/>
</dbReference>
<organism evidence="10 11">
    <name type="scientific">Faunimonas pinastri</name>
    <dbReference type="NCBI Taxonomy" id="1855383"/>
    <lineage>
        <taxon>Bacteria</taxon>
        <taxon>Pseudomonadati</taxon>
        <taxon>Pseudomonadota</taxon>
        <taxon>Alphaproteobacteria</taxon>
        <taxon>Hyphomicrobiales</taxon>
        <taxon>Afifellaceae</taxon>
        <taxon>Faunimonas</taxon>
    </lineage>
</organism>
<dbReference type="InterPro" id="IPR006674">
    <property type="entry name" value="HD_domain"/>
</dbReference>
<reference evidence="10 11" key="1">
    <citation type="submission" date="2016-10" db="EMBL/GenBank/DDBJ databases">
        <authorList>
            <person name="de Groot N.N."/>
        </authorList>
    </citation>
    <scope>NUCLEOTIDE SEQUENCE [LARGE SCALE GENOMIC DNA]</scope>
    <source>
        <strain evidence="10 11">A52C2</strain>
    </source>
</reference>
<dbReference type="Gene3D" id="3.30.460.10">
    <property type="entry name" value="Beta Polymerase, domain 2"/>
    <property type="match status" value="1"/>
</dbReference>
<dbReference type="GO" id="GO:0006808">
    <property type="term" value="P:regulation of nitrogen utilization"/>
    <property type="evidence" value="ECO:0007669"/>
    <property type="project" value="UniProtKB-UniRule"/>
</dbReference>
<dbReference type="CDD" id="cd00077">
    <property type="entry name" value="HDc"/>
    <property type="match status" value="1"/>
</dbReference>
<keyword evidence="5 7" id="KW-0460">Magnesium</keyword>
<dbReference type="SUPFAM" id="SSF55021">
    <property type="entry name" value="ACT-like"/>
    <property type="match status" value="2"/>
</dbReference>
<comment type="cofactor">
    <cofactor evidence="7">
        <name>Mg(2+)</name>
        <dbReference type="ChEBI" id="CHEBI:18420"/>
    </cofactor>
</comment>
<evidence type="ECO:0000259" key="9">
    <source>
        <dbReference type="PROSITE" id="PS51831"/>
    </source>
</evidence>
<evidence type="ECO:0000256" key="7">
    <source>
        <dbReference type="HAMAP-Rule" id="MF_00277"/>
    </source>
</evidence>
<dbReference type="EC" id="2.7.7.59" evidence="7"/>
<dbReference type="STRING" id="1855383.SAMN05216548_10570"/>
<keyword evidence="11" id="KW-1185">Reference proteome</keyword>
<dbReference type="SUPFAM" id="SSF81891">
    <property type="entry name" value="Poly A polymerase C-terminal region-like"/>
    <property type="match status" value="1"/>
</dbReference>
<evidence type="ECO:0000313" key="11">
    <source>
        <dbReference type="Proteomes" id="UP000199647"/>
    </source>
</evidence>
<comment type="catalytic activity">
    <reaction evidence="7">
        <text>[protein-PII]-uridylyl-L-tyrosine + H2O = [protein-PII]-L-tyrosine + UMP + H(+)</text>
        <dbReference type="Rhea" id="RHEA:48600"/>
        <dbReference type="Rhea" id="RHEA-COMP:12147"/>
        <dbReference type="Rhea" id="RHEA-COMP:12148"/>
        <dbReference type="ChEBI" id="CHEBI:15377"/>
        <dbReference type="ChEBI" id="CHEBI:15378"/>
        <dbReference type="ChEBI" id="CHEBI:46858"/>
        <dbReference type="ChEBI" id="CHEBI:57865"/>
        <dbReference type="ChEBI" id="CHEBI:90602"/>
    </reaction>
</comment>
<dbReference type="PANTHER" id="PTHR47320:SF1">
    <property type="entry name" value="BIFUNCTIONAL URIDYLYLTRANSFERASE_URIDYLYL-REMOVING ENZYME"/>
    <property type="match status" value="1"/>
</dbReference>
<comment type="similarity">
    <text evidence="7">Belongs to the GlnD family.</text>
</comment>
<protein>
    <recommendedName>
        <fullName evidence="7">Bifunctional uridylyltransferase/uridylyl-removing enzyme</fullName>
        <shortName evidence="7">UTase/UR</shortName>
    </recommendedName>
    <alternativeName>
        <fullName evidence="7">Bifunctional [protein-PII] modification enzyme</fullName>
    </alternativeName>
    <alternativeName>
        <fullName evidence="7">Bifunctional nitrogen sensor protein</fullName>
    </alternativeName>
    <domain>
        <recommendedName>
            <fullName evidence="7">[Protein-PII] uridylyltransferase</fullName>
            <shortName evidence="7">PII uridylyltransferase</shortName>
            <shortName evidence="7">UTase</shortName>
            <ecNumber evidence="7">2.7.7.59</ecNumber>
        </recommendedName>
    </domain>
    <domain>
        <recommendedName>
            <fullName evidence="7">[Protein-PII]-UMP uridylyl-removing enzyme</fullName>
            <shortName evidence="7">UR</shortName>
            <ecNumber evidence="7">3.1.4.-</ecNumber>
        </recommendedName>
    </domain>
</protein>